<feature type="transmembrane region" description="Helical" evidence="6">
    <location>
        <begin position="262"/>
        <end position="283"/>
    </location>
</feature>
<accession>A0ABX2MY63</accession>
<organism evidence="8 9">
    <name type="scientific">Parasphingorhabdus flavimaris</name>
    <dbReference type="NCBI Taxonomy" id="266812"/>
    <lineage>
        <taxon>Bacteria</taxon>
        <taxon>Pseudomonadati</taxon>
        <taxon>Pseudomonadota</taxon>
        <taxon>Alphaproteobacteria</taxon>
        <taxon>Sphingomonadales</taxon>
        <taxon>Sphingomonadaceae</taxon>
        <taxon>Parasphingorhabdus</taxon>
    </lineage>
</organism>
<keyword evidence="5 6" id="KW-0472">Membrane</keyword>
<keyword evidence="4 6" id="KW-1133">Transmembrane helix</keyword>
<dbReference type="RefSeq" id="WP_176277957.1">
    <property type="nucleotide sequence ID" value="NZ_JABWMH010000001.1"/>
</dbReference>
<evidence type="ECO:0000313" key="9">
    <source>
        <dbReference type="Proteomes" id="UP000652427"/>
    </source>
</evidence>
<evidence type="ECO:0000256" key="5">
    <source>
        <dbReference type="ARBA" id="ARBA00023136"/>
    </source>
</evidence>
<feature type="transmembrane region" description="Helical" evidence="6">
    <location>
        <begin position="204"/>
        <end position="225"/>
    </location>
</feature>
<comment type="caution">
    <text evidence="8">The sequence shown here is derived from an EMBL/GenBank/DDBJ whole genome shotgun (WGS) entry which is preliminary data.</text>
</comment>
<dbReference type="InterPro" id="IPR000620">
    <property type="entry name" value="EamA_dom"/>
</dbReference>
<evidence type="ECO:0000256" key="2">
    <source>
        <dbReference type="ARBA" id="ARBA00022475"/>
    </source>
</evidence>
<dbReference type="Pfam" id="PF00892">
    <property type="entry name" value="EamA"/>
    <property type="match status" value="1"/>
</dbReference>
<keyword evidence="3 6" id="KW-0812">Transmembrane</keyword>
<evidence type="ECO:0000256" key="3">
    <source>
        <dbReference type="ARBA" id="ARBA00022692"/>
    </source>
</evidence>
<dbReference type="PANTHER" id="PTHR42920">
    <property type="entry name" value="OS03G0707200 PROTEIN-RELATED"/>
    <property type="match status" value="1"/>
</dbReference>
<dbReference type="SUPFAM" id="SSF103481">
    <property type="entry name" value="Multidrug resistance efflux transporter EmrE"/>
    <property type="match status" value="1"/>
</dbReference>
<feature type="transmembrane region" description="Helical" evidence="6">
    <location>
        <begin position="180"/>
        <end position="198"/>
    </location>
</feature>
<feature type="transmembrane region" description="Helical" evidence="6">
    <location>
        <begin position="150"/>
        <end position="168"/>
    </location>
</feature>
<gene>
    <name evidence="8" type="ORF">HUO14_00550</name>
</gene>
<feature type="transmembrane region" description="Helical" evidence="6">
    <location>
        <begin position="232"/>
        <end position="256"/>
    </location>
</feature>
<evidence type="ECO:0000256" key="1">
    <source>
        <dbReference type="ARBA" id="ARBA00004651"/>
    </source>
</evidence>
<evidence type="ECO:0000256" key="6">
    <source>
        <dbReference type="SAM" id="Phobius"/>
    </source>
</evidence>
<dbReference type="Proteomes" id="UP000652427">
    <property type="component" value="Unassembled WGS sequence"/>
</dbReference>
<feature type="transmembrane region" description="Helical" evidence="6">
    <location>
        <begin position="126"/>
        <end position="144"/>
    </location>
</feature>
<dbReference type="InterPro" id="IPR051258">
    <property type="entry name" value="Diverse_Substrate_Transporter"/>
</dbReference>
<evidence type="ECO:0000259" key="7">
    <source>
        <dbReference type="Pfam" id="PF00892"/>
    </source>
</evidence>
<keyword evidence="2" id="KW-1003">Cell membrane</keyword>
<proteinExistence type="predicted"/>
<evidence type="ECO:0000313" key="8">
    <source>
        <dbReference type="EMBL" id="NVD26387.1"/>
    </source>
</evidence>
<dbReference type="PANTHER" id="PTHR42920:SF5">
    <property type="entry name" value="EAMA DOMAIN-CONTAINING PROTEIN"/>
    <property type="match status" value="1"/>
</dbReference>
<evidence type="ECO:0000256" key="4">
    <source>
        <dbReference type="ARBA" id="ARBA00022989"/>
    </source>
</evidence>
<comment type="subcellular location">
    <subcellularLocation>
        <location evidence="1">Cell membrane</location>
        <topology evidence="1">Multi-pass membrane protein</topology>
    </subcellularLocation>
</comment>
<name>A0ABX2MY63_9SPHN</name>
<keyword evidence="9" id="KW-1185">Reference proteome</keyword>
<sequence>MESGHGGWRSTGLLFVVLAAFASNSLLNRAALVGGQIDWASFTIIRLLSGALILGLFLGVRHGKAVLPRRGDCVGAMSLFAYAGAFSAAYISLDAGVGALILFPAGQISIQLIGLTRSIIPTRGQLAGAAIALTGLVVLIAPGATAPPLWSGLLMAFAGIAWGFYTWAGKGVADFPLATARYFVGAGLLALLLVPFAVTSTITWHGVLLAVISGAFTSALGYVLWYHVLARISIATAAVSQLSVPAIAGLGGVLLLGEVLTMRMITGGMIIFAGIGLAIWASAGRKAA</sequence>
<reference evidence="8 9" key="1">
    <citation type="submission" date="2020-06" db="EMBL/GenBank/DDBJ databases">
        <authorList>
            <person name="Kim S.-J."/>
            <person name="Park S.-J."/>
        </authorList>
    </citation>
    <scope>NUCLEOTIDE SEQUENCE [LARGE SCALE GENOMIC DNA]</scope>
    <source>
        <strain evidence="8 9">SW-151</strain>
    </source>
</reference>
<feature type="transmembrane region" description="Helical" evidence="6">
    <location>
        <begin position="39"/>
        <end position="60"/>
    </location>
</feature>
<dbReference type="InterPro" id="IPR037185">
    <property type="entry name" value="EmrE-like"/>
</dbReference>
<feature type="domain" description="EamA" evidence="7">
    <location>
        <begin position="152"/>
        <end position="278"/>
    </location>
</feature>
<dbReference type="EMBL" id="JABWMH010000001">
    <property type="protein sequence ID" value="NVD26387.1"/>
    <property type="molecule type" value="Genomic_DNA"/>
</dbReference>
<protein>
    <submittedName>
        <fullName evidence="8">DMT family transporter</fullName>
    </submittedName>
</protein>